<keyword evidence="2 5" id="KW-0328">Glycosyltransferase</keyword>
<feature type="binding site" evidence="5">
    <location>
        <begin position="128"/>
        <end position="132"/>
    </location>
    <ligand>
        <name>5-phospho-alpha-D-ribose 1-diphosphate</name>
        <dbReference type="ChEBI" id="CHEBI:58017"/>
    </ligand>
</feature>
<dbReference type="InterPro" id="IPR010079">
    <property type="entry name" value="Xanthine_PRibTrfase"/>
</dbReference>
<protein>
    <recommendedName>
        <fullName evidence="5 6">Xanthine phosphoribosyltransferase</fullName>
        <shortName evidence="5">XPRTase</shortName>
        <ecNumber evidence="5 6">2.4.2.22</ecNumber>
    </recommendedName>
</protein>
<dbReference type="SUPFAM" id="SSF53271">
    <property type="entry name" value="PRTase-like"/>
    <property type="match status" value="1"/>
</dbReference>
<dbReference type="HAMAP" id="MF_01184">
    <property type="entry name" value="XPRTase"/>
    <property type="match status" value="1"/>
</dbReference>
<feature type="transmembrane region" description="Helical" evidence="7">
    <location>
        <begin position="55"/>
        <end position="78"/>
    </location>
</feature>
<dbReference type="InterPro" id="IPR000836">
    <property type="entry name" value="PRTase_dom"/>
</dbReference>
<dbReference type="EC" id="2.4.2.22" evidence="5 6"/>
<keyword evidence="7" id="KW-1133">Transmembrane helix</keyword>
<feature type="binding site" evidence="5">
    <location>
        <position position="156"/>
    </location>
    <ligand>
        <name>xanthine</name>
        <dbReference type="ChEBI" id="CHEBI:17712"/>
    </ligand>
</feature>
<evidence type="ECO:0000256" key="2">
    <source>
        <dbReference type="ARBA" id="ARBA00022676"/>
    </source>
</evidence>
<comment type="similarity">
    <text evidence="5">Belongs to the purine/pyrimidine phosphoribosyltransferase family. Xpt subfamily.</text>
</comment>
<comment type="function">
    <text evidence="5">Converts the preformed base xanthine, a product of nucleic acid breakdown, to xanthosine 5'-monophosphate (XMP), so it can be reused for RNA or DNA synthesis.</text>
</comment>
<evidence type="ECO:0000313" key="9">
    <source>
        <dbReference type="EMBL" id="MFD1675878.1"/>
    </source>
</evidence>
<evidence type="ECO:0000256" key="6">
    <source>
        <dbReference type="NCBIfam" id="TIGR01744"/>
    </source>
</evidence>
<dbReference type="NCBIfam" id="NF006671">
    <property type="entry name" value="PRK09219.1"/>
    <property type="match status" value="1"/>
</dbReference>
<dbReference type="InterPro" id="IPR050118">
    <property type="entry name" value="Pur/Pyrimidine_PRTase"/>
</dbReference>
<evidence type="ECO:0000256" key="3">
    <source>
        <dbReference type="ARBA" id="ARBA00022679"/>
    </source>
</evidence>
<dbReference type="CDD" id="cd06223">
    <property type="entry name" value="PRTases_typeI"/>
    <property type="match status" value="1"/>
</dbReference>
<keyword evidence="7" id="KW-0812">Transmembrane</keyword>
<keyword evidence="1 5" id="KW-0963">Cytoplasm</keyword>
<sequence length="200" mass="22009">MQRLRQRICEQGLVLSDRVLKVDSFLNHQVDPALISEIGKTMAERYRHEGITKVMTIEASGIHIAFAVASVLGVPFVYGKKKKATTQSDELYRRSVYSYTRQETYEITVSKPFLSVADTVLIVDDILAEGAALNGLIGIVHDAGARLAGVSVVIEKSFQSGRKTLDDAGIPVYALARISKMSPETGVEFVHENDEEAVVR</sequence>
<evidence type="ECO:0000256" key="1">
    <source>
        <dbReference type="ARBA" id="ARBA00022490"/>
    </source>
</evidence>
<gene>
    <name evidence="5" type="primary">xpt</name>
    <name evidence="9" type="ORF">ACFSB2_14335</name>
</gene>
<comment type="subunit">
    <text evidence="5">Homodimer.</text>
</comment>
<keyword evidence="10" id="KW-1185">Reference proteome</keyword>
<comment type="pathway">
    <text evidence="5">Purine metabolism; XMP biosynthesis via salvage pathway; XMP from xanthine: step 1/1.</text>
</comment>
<comment type="subcellular location">
    <subcellularLocation>
        <location evidence="5">Cytoplasm</location>
    </subcellularLocation>
</comment>
<proteinExistence type="inferred from homology"/>
<keyword evidence="3 5" id="KW-0808">Transferase</keyword>
<name>A0ABW4JLD2_9BACL</name>
<dbReference type="Gene3D" id="3.40.50.2020">
    <property type="match status" value="1"/>
</dbReference>
<feature type="binding site" evidence="5">
    <location>
        <position position="27"/>
    </location>
    <ligand>
        <name>xanthine</name>
        <dbReference type="ChEBI" id="CHEBI:17712"/>
    </ligand>
</feature>
<evidence type="ECO:0000256" key="4">
    <source>
        <dbReference type="ARBA" id="ARBA00022726"/>
    </source>
</evidence>
<dbReference type="PANTHER" id="PTHR43864:SF1">
    <property type="entry name" value="XANTHINE PHOSPHORIBOSYLTRANSFERASE"/>
    <property type="match status" value="1"/>
</dbReference>
<dbReference type="Proteomes" id="UP001597079">
    <property type="component" value="Unassembled WGS sequence"/>
</dbReference>
<keyword evidence="4 5" id="KW-0660">Purine salvage</keyword>
<evidence type="ECO:0000313" key="10">
    <source>
        <dbReference type="Proteomes" id="UP001597079"/>
    </source>
</evidence>
<evidence type="ECO:0000256" key="5">
    <source>
        <dbReference type="HAMAP-Rule" id="MF_01184"/>
    </source>
</evidence>
<dbReference type="EMBL" id="JBHUCX010000035">
    <property type="protein sequence ID" value="MFD1675878.1"/>
    <property type="molecule type" value="Genomic_DNA"/>
</dbReference>
<reference evidence="10" key="1">
    <citation type="journal article" date="2019" name="Int. J. Syst. Evol. Microbiol.">
        <title>The Global Catalogue of Microorganisms (GCM) 10K type strain sequencing project: providing services to taxonomists for standard genome sequencing and annotation.</title>
        <authorList>
            <consortium name="The Broad Institute Genomics Platform"/>
            <consortium name="The Broad Institute Genome Sequencing Center for Infectious Disease"/>
            <person name="Wu L."/>
            <person name="Ma J."/>
        </authorList>
    </citation>
    <scope>NUCLEOTIDE SEQUENCE [LARGE SCALE GENOMIC DNA]</scope>
    <source>
        <strain evidence="10">CGMCC 1.12286</strain>
    </source>
</reference>
<comment type="catalytic activity">
    <reaction evidence="5">
        <text>XMP + diphosphate = xanthine + 5-phospho-alpha-D-ribose 1-diphosphate</text>
        <dbReference type="Rhea" id="RHEA:10800"/>
        <dbReference type="ChEBI" id="CHEBI:17712"/>
        <dbReference type="ChEBI" id="CHEBI:33019"/>
        <dbReference type="ChEBI" id="CHEBI:57464"/>
        <dbReference type="ChEBI" id="CHEBI:58017"/>
        <dbReference type="EC" id="2.4.2.22"/>
    </reaction>
</comment>
<feature type="domain" description="Phosphoribosyltransferase" evidence="8">
    <location>
        <begin position="32"/>
        <end position="157"/>
    </location>
</feature>
<accession>A0ABW4JLD2</accession>
<dbReference type="RefSeq" id="WP_377943759.1">
    <property type="nucleotide sequence ID" value="NZ_JBHUCX010000035.1"/>
</dbReference>
<dbReference type="GO" id="GO:0000310">
    <property type="term" value="F:xanthine phosphoribosyltransferase activity"/>
    <property type="evidence" value="ECO:0007669"/>
    <property type="project" value="UniProtKB-EC"/>
</dbReference>
<dbReference type="NCBIfam" id="TIGR01744">
    <property type="entry name" value="XPRTase"/>
    <property type="match status" value="1"/>
</dbReference>
<feature type="binding site" evidence="5">
    <location>
        <position position="20"/>
    </location>
    <ligand>
        <name>xanthine</name>
        <dbReference type="ChEBI" id="CHEBI:17712"/>
    </ligand>
</feature>
<dbReference type="Pfam" id="PF00156">
    <property type="entry name" value="Pribosyltran"/>
    <property type="match status" value="1"/>
</dbReference>
<organism evidence="9 10">
    <name type="scientific">Alicyclobacillus fodiniaquatilis</name>
    <dbReference type="NCBI Taxonomy" id="1661150"/>
    <lineage>
        <taxon>Bacteria</taxon>
        <taxon>Bacillati</taxon>
        <taxon>Bacillota</taxon>
        <taxon>Bacilli</taxon>
        <taxon>Bacillales</taxon>
        <taxon>Alicyclobacillaceae</taxon>
        <taxon>Alicyclobacillus</taxon>
    </lineage>
</organism>
<dbReference type="InterPro" id="IPR029057">
    <property type="entry name" value="PRTase-like"/>
</dbReference>
<keyword evidence="7" id="KW-0472">Membrane</keyword>
<dbReference type="PANTHER" id="PTHR43864">
    <property type="entry name" value="HYPOXANTHINE/GUANINE PHOSPHORIBOSYLTRANSFERASE"/>
    <property type="match status" value="1"/>
</dbReference>
<evidence type="ECO:0000256" key="7">
    <source>
        <dbReference type="SAM" id="Phobius"/>
    </source>
</evidence>
<comment type="caution">
    <text evidence="9">The sequence shown here is derived from an EMBL/GenBank/DDBJ whole genome shotgun (WGS) entry which is preliminary data.</text>
</comment>
<evidence type="ECO:0000259" key="8">
    <source>
        <dbReference type="Pfam" id="PF00156"/>
    </source>
</evidence>